<evidence type="ECO:0000256" key="7">
    <source>
        <dbReference type="ARBA" id="ARBA00043987"/>
    </source>
</evidence>
<evidence type="ECO:0000313" key="9">
    <source>
        <dbReference type="EMBL" id="MBF4162496.1"/>
    </source>
</evidence>
<dbReference type="GO" id="GO:0016020">
    <property type="term" value="C:membrane"/>
    <property type="evidence" value="ECO:0007669"/>
    <property type="project" value="UniProtKB-SubCell"/>
</dbReference>
<keyword evidence="2 9" id="KW-0328">Glycosyltransferase</keyword>
<keyword evidence="6 8" id="KW-0472">Membrane</keyword>
<dbReference type="Proteomes" id="UP000656804">
    <property type="component" value="Unassembled WGS sequence"/>
</dbReference>
<feature type="transmembrane region" description="Helical" evidence="8">
    <location>
        <begin position="229"/>
        <end position="251"/>
    </location>
</feature>
<keyword evidence="10" id="KW-1185">Reference proteome</keyword>
<keyword evidence="5 8" id="KW-1133">Transmembrane helix</keyword>
<gene>
    <name evidence="9" type="primary">mptB</name>
    <name evidence="9" type="ORF">ISG29_12420</name>
</gene>
<evidence type="ECO:0000256" key="3">
    <source>
        <dbReference type="ARBA" id="ARBA00022679"/>
    </source>
</evidence>
<dbReference type="NCBIfam" id="NF038066">
    <property type="entry name" value="MptB"/>
    <property type="match status" value="1"/>
</dbReference>
<dbReference type="InterPro" id="IPR049829">
    <property type="entry name" value="MptA/B-like"/>
</dbReference>
<feature type="transmembrane region" description="Helical" evidence="8">
    <location>
        <begin position="354"/>
        <end position="373"/>
    </location>
</feature>
<evidence type="ECO:0000313" key="10">
    <source>
        <dbReference type="Proteomes" id="UP000656804"/>
    </source>
</evidence>
<feature type="transmembrane region" description="Helical" evidence="8">
    <location>
        <begin position="326"/>
        <end position="347"/>
    </location>
</feature>
<dbReference type="RefSeq" id="WP_194503745.1">
    <property type="nucleotide sequence ID" value="NZ_JADIVZ010000005.1"/>
</dbReference>
<accession>A0A930V255</accession>
<comment type="subcellular location">
    <subcellularLocation>
        <location evidence="1">Membrane</location>
        <topology evidence="1">Multi-pass membrane protein</topology>
    </subcellularLocation>
</comment>
<feature type="transmembrane region" description="Helical" evidence="8">
    <location>
        <begin position="385"/>
        <end position="409"/>
    </location>
</feature>
<feature type="transmembrane region" description="Helical" evidence="8">
    <location>
        <begin position="290"/>
        <end position="314"/>
    </location>
</feature>
<dbReference type="AlphaFoldDB" id="A0A930V255"/>
<dbReference type="EMBL" id="JADIVZ010000005">
    <property type="protein sequence ID" value="MBF4162496.1"/>
    <property type="molecule type" value="Genomic_DNA"/>
</dbReference>
<evidence type="ECO:0000256" key="5">
    <source>
        <dbReference type="ARBA" id="ARBA00022989"/>
    </source>
</evidence>
<proteinExistence type="inferred from homology"/>
<evidence type="ECO:0000256" key="6">
    <source>
        <dbReference type="ARBA" id="ARBA00023136"/>
    </source>
</evidence>
<feature type="transmembrane region" description="Helical" evidence="8">
    <location>
        <begin position="263"/>
        <end position="283"/>
    </location>
</feature>
<feature type="transmembrane region" description="Helical" evidence="8">
    <location>
        <begin position="421"/>
        <end position="439"/>
    </location>
</feature>
<keyword evidence="3" id="KW-0808">Transferase</keyword>
<evidence type="ECO:0000256" key="4">
    <source>
        <dbReference type="ARBA" id="ARBA00022692"/>
    </source>
</evidence>
<sequence>MSSTLVRGALGSVLVSVGGLVGSAMPSTARVLRLPLLIVLRDSETGRMAALAVVLLGLALLAQAWLRLLREVTSAATGDRTALVDRVRLAALAWTSPLLLAPPLFSRDGWSYAAQGMLQHWGISPYRHGPWLLDGPIVDAVDPRWLHTPTPYGPVPLALGGAISGITGNPWILVIGYRVLALVGLGLLAWAVPRLATWAGRDPAFASALVLASPFMVANGVAGLHNDLLMAGLMAAALVVGVERGWVWGAVLGGLAAAVKAPGGLVCVAIALVSLPVAASLVVRFRRLAAVAAVSLGTLFGLGVVAGTGSGWIGALSVPGTINTPLSLATLGGGTLDWIAGVLHLGLAPATMLGLVRGGATMLMFVVVGAMALRRPSGDRGAAVATAAGILGVLVLTSPVVHLWYLLWVLPFVACLRLSRAALSGLVAASVVGGLVAPMDSSLHGAYYAIVLGSVLIAVLAGLLLWTPLARGRVEQIARRVGQAEARETDDAPSCSASIEATAADQG</sequence>
<reference evidence="9" key="1">
    <citation type="submission" date="2020-11" db="EMBL/GenBank/DDBJ databases">
        <title>Nocardioides sp. CBS4Y-1, whole genome shotgun sequence.</title>
        <authorList>
            <person name="Tuo L."/>
        </authorList>
    </citation>
    <scope>NUCLEOTIDE SEQUENCE</scope>
    <source>
        <strain evidence="9">CBS4Y-1</strain>
    </source>
</reference>
<feature type="transmembrane region" description="Helical" evidence="8">
    <location>
        <begin position="445"/>
        <end position="466"/>
    </location>
</feature>
<evidence type="ECO:0000256" key="8">
    <source>
        <dbReference type="SAM" id="Phobius"/>
    </source>
</evidence>
<feature type="transmembrane region" description="Helical" evidence="8">
    <location>
        <begin position="171"/>
        <end position="192"/>
    </location>
</feature>
<evidence type="ECO:0000256" key="2">
    <source>
        <dbReference type="ARBA" id="ARBA00022676"/>
    </source>
</evidence>
<dbReference type="GO" id="GO:0016757">
    <property type="term" value="F:glycosyltransferase activity"/>
    <property type="evidence" value="ECO:0007669"/>
    <property type="project" value="UniProtKB-KW"/>
</dbReference>
<dbReference type="Pfam" id="PF26314">
    <property type="entry name" value="MptA_B_family"/>
    <property type="match status" value="1"/>
</dbReference>
<feature type="transmembrane region" description="Helical" evidence="8">
    <location>
        <begin position="48"/>
        <end position="66"/>
    </location>
</feature>
<organism evidence="9 10">
    <name type="scientific">Nocardioides acrostichi</name>
    <dbReference type="NCBI Taxonomy" id="2784339"/>
    <lineage>
        <taxon>Bacteria</taxon>
        <taxon>Bacillati</taxon>
        <taxon>Actinomycetota</taxon>
        <taxon>Actinomycetes</taxon>
        <taxon>Propionibacteriales</taxon>
        <taxon>Nocardioidaceae</taxon>
        <taxon>Nocardioides</taxon>
    </lineage>
</organism>
<feature type="transmembrane region" description="Helical" evidence="8">
    <location>
        <begin position="204"/>
        <end position="222"/>
    </location>
</feature>
<comment type="similarity">
    <text evidence="7">Belongs to the MptA/B family.</text>
</comment>
<protein>
    <submittedName>
        <fullName evidence="9">Polyprenol phosphomannose-dependent alpha 1,6 mannosyltransferase MptB</fullName>
    </submittedName>
</protein>
<evidence type="ECO:0000256" key="1">
    <source>
        <dbReference type="ARBA" id="ARBA00004141"/>
    </source>
</evidence>
<name>A0A930V255_9ACTN</name>
<comment type="caution">
    <text evidence="9">The sequence shown here is derived from an EMBL/GenBank/DDBJ whole genome shotgun (WGS) entry which is preliminary data.</text>
</comment>
<keyword evidence="4 8" id="KW-0812">Transmembrane</keyword>